<dbReference type="GO" id="GO:0009279">
    <property type="term" value="C:cell outer membrane"/>
    <property type="evidence" value="ECO:0007669"/>
    <property type="project" value="UniProtKB-SubCell"/>
</dbReference>
<evidence type="ECO:0000259" key="5">
    <source>
        <dbReference type="Pfam" id="PF13360"/>
    </source>
</evidence>
<keyword evidence="1 4" id="KW-0732">Signal</keyword>
<comment type="function">
    <text evidence="4">Part of the outer membrane protein assembly complex, which is involved in assembly and insertion of beta-barrel proteins into the outer membrane.</text>
</comment>
<dbReference type="Gene3D" id="2.130.10.10">
    <property type="entry name" value="YVTN repeat-like/Quinoprotein amine dehydrogenase"/>
    <property type="match status" value="1"/>
</dbReference>
<dbReference type="AlphaFoldDB" id="A0A853I3C9"/>
<comment type="caution">
    <text evidence="6">The sequence shown here is derived from an EMBL/GenBank/DDBJ whole genome shotgun (WGS) entry which is preliminary data.</text>
</comment>
<keyword evidence="4" id="KW-0564">Palmitate</keyword>
<protein>
    <recommendedName>
        <fullName evidence="4">Outer membrane protein assembly factor BamB</fullName>
    </recommendedName>
</protein>
<sequence length="390" mass="42442">MKQNSHTFLKLVSTVTFFALVSGCSLFDSDDSDTALEPKPLTDIENSIKVREVWSHQIGDGYDDKYYKLTPAIDGNRIFASDVHGEVVALDRDSGKELWEVELELPVSGGVTAGFGKVLLGTETGEVVALNQDDGKVAWKAQLTSEVLAAPQTDGQVVIARSIDDKLVGLNADTGERLWIYEGNPPVLTLRGTSSPLLIKGLAVSGFSDGKMKAFAADKGIQVWEQRVAVPQGRNELERIVDIDATPLFHEGVIYAVSYQGQLVALDPRSGEVLWQRKASSAEGLAQGFGNIYLSDSQSYVTAVDLNSSSTLWQQQDLENRKITAPTPISNYVVVGDFEGYIHYISQLEGQFAARVKVDSSGIRTQPVTDGVFVYVYSNDGDLTALEIVK</sequence>
<dbReference type="GO" id="GO:0051205">
    <property type="term" value="P:protein insertion into membrane"/>
    <property type="evidence" value="ECO:0007669"/>
    <property type="project" value="UniProtKB-UniRule"/>
</dbReference>
<evidence type="ECO:0000256" key="1">
    <source>
        <dbReference type="ARBA" id="ARBA00022729"/>
    </source>
</evidence>
<dbReference type="NCBIfam" id="TIGR03300">
    <property type="entry name" value="assembly_YfgL"/>
    <property type="match status" value="1"/>
</dbReference>
<dbReference type="InterPro" id="IPR002372">
    <property type="entry name" value="PQQ_rpt_dom"/>
</dbReference>
<dbReference type="SMART" id="SM00564">
    <property type="entry name" value="PQQ"/>
    <property type="match status" value="7"/>
</dbReference>
<evidence type="ECO:0000313" key="6">
    <source>
        <dbReference type="EMBL" id="NYZ65218.1"/>
    </source>
</evidence>
<comment type="subunit">
    <text evidence="4">Part of the Bam complex.</text>
</comment>
<keyword evidence="4" id="KW-0449">Lipoprotein</keyword>
<reference evidence="6 7" key="1">
    <citation type="submission" date="2020-07" db="EMBL/GenBank/DDBJ databases">
        <title>Endozoicomonas sp. nov., isolated from sediment.</title>
        <authorList>
            <person name="Gu T."/>
        </authorList>
    </citation>
    <scope>NUCLEOTIDE SEQUENCE [LARGE SCALE GENOMIC DNA]</scope>
    <source>
        <strain evidence="6 7">SM1973</strain>
    </source>
</reference>
<dbReference type="GO" id="GO:0043165">
    <property type="term" value="P:Gram-negative-bacterium-type cell outer membrane assembly"/>
    <property type="evidence" value="ECO:0007669"/>
    <property type="project" value="UniProtKB-UniRule"/>
</dbReference>
<dbReference type="RefSeq" id="WP_180567253.1">
    <property type="nucleotide sequence ID" value="NZ_JACCKB010000004.1"/>
</dbReference>
<evidence type="ECO:0000313" key="7">
    <source>
        <dbReference type="Proteomes" id="UP000569732"/>
    </source>
</evidence>
<dbReference type="PROSITE" id="PS51257">
    <property type="entry name" value="PROKAR_LIPOPROTEIN"/>
    <property type="match status" value="1"/>
</dbReference>
<dbReference type="PANTHER" id="PTHR34512:SF30">
    <property type="entry name" value="OUTER MEMBRANE PROTEIN ASSEMBLY FACTOR BAMB"/>
    <property type="match status" value="1"/>
</dbReference>
<keyword evidence="3 4" id="KW-0998">Cell outer membrane</keyword>
<dbReference type="PANTHER" id="PTHR34512">
    <property type="entry name" value="CELL SURFACE PROTEIN"/>
    <property type="match status" value="1"/>
</dbReference>
<dbReference type="SUPFAM" id="SSF50998">
    <property type="entry name" value="Quinoprotein alcohol dehydrogenase-like"/>
    <property type="match status" value="1"/>
</dbReference>
<dbReference type="InterPro" id="IPR011047">
    <property type="entry name" value="Quinoprotein_ADH-like_sf"/>
</dbReference>
<dbReference type="InterPro" id="IPR017687">
    <property type="entry name" value="BamB"/>
</dbReference>
<dbReference type="HAMAP" id="MF_00923">
    <property type="entry name" value="OM_assembly_BamB"/>
    <property type="match status" value="1"/>
</dbReference>
<comment type="similarity">
    <text evidence="4">Belongs to the BamB family.</text>
</comment>
<organism evidence="6 7">
    <name type="scientific">Spartinivicinus marinus</name>
    <dbReference type="NCBI Taxonomy" id="2994442"/>
    <lineage>
        <taxon>Bacteria</taxon>
        <taxon>Pseudomonadati</taxon>
        <taxon>Pseudomonadota</taxon>
        <taxon>Gammaproteobacteria</taxon>
        <taxon>Oceanospirillales</taxon>
        <taxon>Zooshikellaceae</taxon>
        <taxon>Spartinivicinus</taxon>
    </lineage>
</organism>
<keyword evidence="2 4" id="KW-0472">Membrane</keyword>
<name>A0A853I3C9_9GAMM</name>
<keyword evidence="7" id="KW-1185">Reference proteome</keyword>
<evidence type="ECO:0000256" key="3">
    <source>
        <dbReference type="ARBA" id="ARBA00023237"/>
    </source>
</evidence>
<dbReference type="EMBL" id="JACCKB010000004">
    <property type="protein sequence ID" value="NYZ65218.1"/>
    <property type="molecule type" value="Genomic_DNA"/>
</dbReference>
<gene>
    <name evidence="4 6" type="primary">bamB</name>
    <name evidence="6" type="ORF">H0A36_04300</name>
</gene>
<evidence type="ECO:0000256" key="2">
    <source>
        <dbReference type="ARBA" id="ARBA00023136"/>
    </source>
</evidence>
<evidence type="ECO:0000256" key="4">
    <source>
        <dbReference type="HAMAP-Rule" id="MF_00923"/>
    </source>
</evidence>
<feature type="domain" description="Pyrrolo-quinoline quinone repeat" evidence="5">
    <location>
        <begin position="84"/>
        <end position="315"/>
    </location>
</feature>
<dbReference type="InterPro" id="IPR018391">
    <property type="entry name" value="PQQ_b-propeller_rpt"/>
</dbReference>
<comment type="subcellular location">
    <subcellularLocation>
        <location evidence="4">Cell outer membrane</location>
        <topology evidence="4">Lipid-anchor</topology>
    </subcellularLocation>
</comment>
<dbReference type="Proteomes" id="UP000569732">
    <property type="component" value="Unassembled WGS sequence"/>
</dbReference>
<dbReference type="InterPro" id="IPR015943">
    <property type="entry name" value="WD40/YVTN_repeat-like_dom_sf"/>
</dbReference>
<dbReference type="Pfam" id="PF13360">
    <property type="entry name" value="PQQ_2"/>
    <property type="match status" value="1"/>
</dbReference>
<proteinExistence type="inferred from homology"/>
<accession>A0A853I3C9</accession>